<feature type="transmembrane region" description="Helical" evidence="7">
    <location>
        <begin position="161"/>
        <end position="183"/>
    </location>
</feature>
<dbReference type="InterPro" id="IPR000515">
    <property type="entry name" value="MetI-like"/>
</dbReference>
<evidence type="ECO:0000313" key="10">
    <source>
        <dbReference type="Proteomes" id="UP000198546"/>
    </source>
</evidence>
<dbReference type="InterPro" id="IPR035906">
    <property type="entry name" value="MetI-like_sf"/>
</dbReference>
<reference evidence="9 10" key="1">
    <citation type="submission" date="2016-10" db="EMBL/GenBank/DDBJ databases">
        <authorList>
            <person name="de Groot N.N."/>
        </authorList>
    </citation>
    <scope>NUCLEOTIDE SEQUENCE [LARGE SCALE GENOMIC DNA]</scope>
    <source>
        <strain evidence="9 10">MON 2.2</strain>
    </source>
</reference>
<dbReference type="PROSITE" id="PS50928">
    <property type="entry name" value="ABC_TM1"/>
    <property type="match status" value="1"/>
</dbReference>
<feature type="domain" description="ABC transmembrane type-1" evidence="8">
    <location>
        <begin position="92"/>
        <end position="286"/>
    </location>
</feature>
<feature type="transmembrane region" description="Helical" evidence="7">
    <location>
        <begin position="269"/>
        <end position="291"/>
    </location>
</feature>
<protein>
    <submittedName>
        <fullName evidence="9">Raffinose/stachyose/melibiose transport system permease protein</fullName>
    </submittedName>
</protein>
<evidence type="ECO:0000256" key="3">
    <source>
        <dbReference type="ARBA" id="ARBA00022475"/>
    </source>
</evidence>
<dbReference type="SUPFAM" id="SSF161098">
    <property type="entry name" value="MetI-like"/>
    <property type="match status" value="1"/>
</dbReference>
<dbReference type="PANTHER" id="PTHR43744">
    <property type="entry name" value="ABC TRANSPORTER PERMEASE PROTEIN MG189-RELATED-RELATED"/>
    <property type="match status" value="1"/>
</dbReference>
<sequence>MTTYATLPTTPAEDEAVVLRPVPRRRSLLRGRSLPANAVLVVVALLTYVPVWFMLTNSVRTGPEMQVSPFGLPSSPRWQNLAFAWEASKDAYLSTFVIVTVSVLGIALTTLASGYAFARLRFREKELWFFTIFGLLLIPGFITLIPLYVQIVDLGLIGTSWGLILPYLAGGQALGVVVLRSAIEAIPEELFEAAKLDGAGHLWIFLYIAAPLARPLVIALALLNVVSLYGDYVLPSLVLQGGDSTVSVAITSFTPPAFSPNLDSFNIQLAAFTIASLPIAVLVLVLMRYFVSGLSQSAVKL</sequence>
<evidence type="ECO:0000256" key="6">
    <source>
        <dbReference type="ARBA" id="ARBA00023136"/>
    </source>
</evidence>
<dbReference type="STRING" id="675864.SAMN04489747_3811"/>
<keyword evidence="10" id="KW-1185">Reference proteome</keyword>
<dbReference type="PANTHER" id="PTHR43744:SF8">
    <property type="entry name" value="SN-GLYCEROL-3-PHOSPHATE TRANSPORT SYSTEM PERMEASE PROTEIN UGPE"/>
    <property type="match status" value="1"/>
</dbReference>
<dbReference type="Pfam" id="PF00528">
    <property type="entry name" value="BPD_transp_1"/>
    <property type="match status" value="1"/>
</dbReference>
<feature type="transmembrane region" description="Helical" evidence="7">
    <location>
        <begin position="127"/>
        <end position="149"/>
    </location>
</feature>
<name>A0A1G7E3U6_9ACTN</name>
<accession>A0A1G7E3U6</accession>
<keyword evidence="5 7" id="KW-1133">Transmembrane helix</keyword>
<keyword evidence="4 7" id="KW-0812">Transmembrane</keyword>
<evidence type="ECO:0000256" key="5">
    <source>
        <dbReference type="ARBA" id="ARBA00022989"/>
    </source>
</evidence>
<evidence type="ECO:0000313" key="9">
    <source>
        <dbReference type="EMBL" id="SDE58279.1"/>
    </source>
</evidence>
<keyword evidence="6 7" id="KW-0472">Membrane</keyword>
<proteinExistence type="inferred from homology"/>
<evidence type="ECO:0000256" key="4">
    <source>
        <dbReference type="ARBA" id="ARBA00022692"/>
    </source>
</evidence>
<feature type="transmembrane region" description="Helical" evidence="7">
    <location>
        <begin position="91"/>
        <end position="115"/>
    </location>
</feature>
<evidence type="ECO:0000256" key="1">
    <source>
        <dbReference type="ARBA" id="ARBA00004651"/>
    </source>
</evidence>
<evidence type="ECO:0000259" key="8">
    <source>
        <dbReference type="PROSITE" id="PS50928"/>
    </source>
</evidence>
<comment type="similarity">
    <text evidence="7">Belongs to the binding-protein-dependent transport system permease family.</text>
</comment>
<feature type="transmembrane region" description="Helical" evidence="7">
    <location>
        <begin position="204"/>
        <end position="229"/>
    </location>
</feature>
<evidence type="ECO:0000256" key="2">
    <source>
        <dbReference type="ARBA" id="ARBA00022448"/>
    </source>
</evidence>
<dbReference type="CDD" id="cd06261">
    <property type="entry name" value="TM_PBP2"/>
    <property type="match status" value="1"/>
</dbReference>
<gene>
    <name evidence="9" type="ORF">SAMN04489747_3811</name>
</gene>
<dbReference type="GO" id="GO:0005886">
    <property type="term" value="C:plasma membrane"/>
    <property type="evidence" value="ECO:0007669"/>
    <property type="project" value="UniProtKB-SubCell"/>
</dbReference>
<dbReference type="AlphaFoldDB" id="A0A1G7E3U6"/>
<dbReference type="OrthoDB" id="61122at2"/>
<dbReference type="Proteomes" id="UP000198546">
    <property type="component" value="Chromosome i"/>
</dbReference>
<dbReference type="EMBL" id="LT629688">
    <property type="protein sequence ID" value="SDE58279.1"/>
    <property type="molecule type" value="Genomic_DNA"/>
</dbReference>
<dbReference type="RefSeq" id="WP_090595688.1">
    <property type="nucleotide sequence ID" value="NZ_LT629688.1"/>
</dbReference>
<keyword evidence="3" id="KW-1003">Cell membrane</keyword>
<dbReference type="Gene3D" id="1.10.3720.10">
    <property type="entry name" value="MetI-like"/>
    <property type="match status" value="1"/>
</dbReference>
<organism evidence="9 10">
    <name type="scientific">Auraticoccus monumenti</name>
    <dbReference type="NCBI Taxonomy" id="675864"/>
    <lineage>
        <taxon>Bacteria</taxon>
        <taxon>Bacillati</taxon>
        <taxon>Actinomycetota</taxon>
        <taxon>Actinomycetes</taxon>
        <taxon>Propionibacteriales</taxon>
        <taxon>Propionibacteriaceae</taxon>
        <taxon>Auraticoccus</taxon>
    </lineage>
</organism>
<keyword evidence="2 7" id="KW-0813">Transport</keyword>
<comment type="subcellular location">
    <subcellularLocation>
        <location evidence="1 7">Cell membrane</location>
        <topology evidence="1 7">Multi-pass membrane protein</topology>
    </subcellularLocation>
</comment>
<dbReference type="GO" id="GO:0055085">
    <property type="term" value="P:transmembrane transport"/>
    <property type="evidence" value="ECO:0007669"/>
    <property type="project" value="InterPro"/>
</dbReference>
<feature type="transmembrane region" description="Helical" evidence="7">
    <location>
        <begin position="34"/>
        <end position="55"/>
    </location>
</feature>
<evidence type="ECO:0000256" key="7">
    <source>
        <dbReference type="RuleBase" id="RU363032"/>
    </source>
</evidence>